<name>A0A445DIR5_ARAHY</name>
<evidence type="ECO:0000313" key="2">
    <source>
        <dbReference type="Proteomes" id="UP000289738"/>
    </source>
</evidence>
<dbReference type="Proteomes" id="UP000289738">
    <property type="component" value="Chromosome A04"/>
</dbReference>
<organism evidence="1 2">
    <name type="scientific">Arachis hypogaea</name>
    <name type="common">Peanut</name>
    <dbReference type="NCBI Taxonomy" id="3818"/>
    <lineage>
        <taxon>Eukaryota</taxon>
        <taxon>Viridiplantae</taxon>
        <taxon>Streptophyta</taxon>
        <taxon>Embryophyta</taxon>
        <taxon>Tracheophyta</taxon>
        <taxon>Spermatophyta</taxon>
        <taxon>Magnoliopsida</taxon>
        <taxon>eudicotyledons</taxon>
        <taxon>Gunneridae</taxon>
        <taxon>Pentapetalae</taxon>
        <taxon>rosids</taxon>
        <taxon>fabids</taxon>
        <taxon>Fabales</taxon>
        <taxon>Fabaceae</taxon>
        <taxon>Papilionoideae</taxon>
        <taxon>50 kb inversion clade</taxon>
        <taxon>dalbergioids sensu lato</taxon>
        <taxon>Dalbergieae</taxon>
        <taxon>Pterocarpus clade</taxon>
        <taxon>Arachis</taxon>
    </lineage>
</organism>
<dbReference type="AlphaFoldDB" id="A0A445DIR5"/>
<comment type="caution">
    <text evidence="1">The sequence shown here is derived from an EMBL/GenBank/DDBJ whole genome shotgun (WGS) entry which is preliminary data.</text>
</comment>
<accession>A0A445DIR5</accession>
<gene>
    <name evidence="1" type="ORF">Ahy_A04g020874</name>
</gene>
<reference evidence="1 2" key="1">
    <citation type="submission" date="2019-01" db="EMBL/GenBank/DDBJ databases">
        <title>Sequencing of cultivated peanut Arachis hypogaea provides insights into genome evolution and oil improvement.</title>
        <authorList>
            <person name="Chen X."/>
        </authorList>
    </citation>
    <scope>NUCLEOTIDE SEQUENCE [LARGE SCALE GENOMIC DNA]</scope>
    <source>
        <strain evidence="2">cv. Fuhuasheng</strain>
        <tissue evidence="1">Leaves</tissue>
    </source>
</reference>
<evidence type="ECO:0000313" key="1">
    <source>
        <dbReference type="EMBL" id="RYR63084.1"/>
    </source>
</evidence>
<dbReference type="EMBL" id="SDMP01000004">
    <property type="protein sequence ID" value="RYR63084.1"/>
    <property type="molecule type" value="Genomic_DNA"/>
</dbReference>
<protein>
    <submittedName>
        <fullName evidence="1">Uncharacterized protein</fullName>
    </submittedName>
</protein>
<proteinExistence type="predicted"/>
<sequence length="160" mass="18469">MDNSAEEVARKNNDSLDYSVLPSEDRMKKYDASFLILLETHISSEKGRKFCEKLYSNRFFVEEARGFTGGDMFIEVLKEASAGSYETTSRILVQTMRRGNSEAKINHLPILKSDHTPLCLQPSTIEQPNKRRRPFRCLATWITHSYFGNLVTNNWRVNNT</sequence>
<keyword evidence="2" id="KW-1185">Reference proteome</keyword>